<name>A0A6J6WTF1_9ZZZZ</name>
<reference evidence="1" key="1">
    <citation type="submission" date="2020-05" db="EMBL/GenBank/DDBJ databases">
        <authorList>
            <person name="Chiriac C."/>
            <person name="Salcher M."/>
            <person name="Ghai R."/>
            <person name="Kavagutti S V."/>
        </authorList>
    </citation>
    <scope>NUCLEOTIDE SEQUENCE</scope>
</reference>
<proteinExistence type="predicted"/>
<dbReference type="AlphaFoldDB" id="A0A6J6WTF1"/>
<sequence>MKSEEIMAMKEIPFKMKDGPVPNALIMRPESAGPISLPPLKFAELRLTAFCKSSGPTNSIENACRTGASIAEAKPNPNASR</sequence>
<protein>
    <submittedName>
        <fullName evidence="1">Unannotated protein</fullName>
    </submittedName>
</protein>
<dbReference type="EMBL" id="CAEZZQ010000164">
    <property type="protein sequence ID" value="CAB4788082.1"/>
    <property type="molecule type" value="Genomic_DNA"/>
</dbReference>
<gene>
    <name evidence="1" type="ORF">UFOPK2894_01612</name>
</gene>
<evidence type="ECO:0000313" key="1">
    <source>
        <dbReference type="EMBL" id="CAB4788082.1"/>
    </source>
</evidence>
<organism evidence="1">
    <name type="scientific">freshwater metagenome</name>
    <dbReference type="NCBI Taxonomy" id="449393"/>
    <lineage>
        <taxon>unclassified sequences</taxon>
        <taxon>metagenomes</taxon>
        <taxon>ecological metagenomes</taxon>
    </lineage>
</organism>
<accession>A0A6J6WTF1</accession>